<keyword evidence="2" id="KW-1185">Reference proteome</keyword>
<gene>
    <name evidence="1" type="ORF">AB840_05990</name>
</gene>
<protein>
    <recommendedName>
        <fullName evidence="3">AP2/ERF domain-containing protein</fullName>
    </recommendedName>
</protein>
<evidence type="ECO:0000313" key="2">
    <source>
        <dbReference type="Proteomes" id="UP000036503"/>
    </source>
</evidence>
<evidence type="ECO:0000313" key="1">
    <source>
        <dbReference type="EMBL" id="KMO86876.1"/>
    </source>
</evidence>
<proteinExistence type="predicted"/>
<dbReference type="InterPro" id="IPR016177">
    <property type="entry name" value="DNA-bd_dom_sf"/>
</dbReference>
<reference evidence="1 2" key="1">
    <citation type="submission" date="2015-06" db="EMBL/GenBank/DDBJ databases">
        <title>Draft genome sequence of beer spoilage bacterium Megasphaera cerevisiae type strain 20462.</title>
        <authorList>
            <person name="Kutumbaka K."/>
            <person name="Pasmowitz J."/>
            <person name="Mategko J."/>
            <person name="Reyes D."/>
            <person name="Friedrich A."/>
            <person name="Han S."/>
            <person name="Martens-Habbena W."/>
            <person name="Neal-McKinney J."/>
            <person name="Janagama H.K."/>
            <person name="Nadala C."/>
            <person name="Samadpour M."/>
        </authorList>
    </citation>
    <scope>NUCLEOTIDE SEQUENCE [LARGE SCALE GENOMIC DNA]</scope>
    <source>
        <strain evidence="1 2">DSM 20462</strain>
    </source>
</reference>
<dbReference type="EMBL" id="LEKT01000014">
    <property type="protein sequence ID" value="KMO86876.1"/>
    <property type="molecule type" value="Genomic_DNA"/>
</dbReference>
<comment type="caution">
    <text evidence="1">The sequence shown here is derived from an EMBL/GenBank/DDBJ whole genome shotgun (WGS) entry which is preliminary data.</text>
</comment>
<dbReference type="InParanoid" id="A0A0J6ZPP8"/>
<evidence type="ECO:0008006" key="3">
    <source>
        <dbReference type="Google" id="ProtNLM"/>
    </source>
</evidence>
<dbReference type="SUPFAM" id="SSF54171">
    <property type="entry name" value="DNA-binding domain"/>
    <property type="match status" value="1"/>
</dbReference>
<dbReference type="Proteomes" id="UP000036503">
    <property type="component" value="Unassembled WGS sequence"/>
</dbReference>
<organism evidence="1 2">
    <name type="scientific">Megasphaera cerevisiae DSM 20462</name>
    <dbReference type="NCBI Taxonomy" id="1122219"/>
    <lineage>
        <taxon>Bacteria</taxon>
        <taxon>Bacillati</taxon>
        <taxon>Bacillota</taxon>
        <taxon>Negativicutes</taxon>
        <taxon>Veillonellales</taxon>
        <taxon>Veillonellaceae</taxon>
        <taxon>Megasphaera</taxon>
    </lineage>
</organism>
<accession>A0A0J6ZPP8</accession>
<dbReference type="GO" id="GO:0003677">
    <property type="term" value="F:DNA binding"/>
    <property type="evidence" value="ECO:0007669"/>
    <property type="project" value="InterPro"/>
</dbReference>
<dbReference type="PATRIC" id="fig|1122219.3.peg.635"/>
<dbReference type="AlphaFoldDB" id="A0A0J6ZPP8"/>
<name>A0A0J6ZPP8_9FIRM</name>
<sequence>MDRKTNKNSGTGITGVSRFKNGAYRAYITVGRKQIHLGSYAKLDDAITARKGAEEKYFRPLEEKVKKIKREELK</sequence>